<dbReference type="HOGENOM" id="CLU_147162_3_1_7"/>
<dbReference type="InterPro" id="IPR028344">
    <property type="entry name" value="ParE1/4"/>
</dbReference>
<evidence type="ECO:0000313" key="5">
    <source>
        <dbReference type="Proteomes" id="UP000019141"/>
    </source>
</evidence>
<evidence type="ECO:0000256" key="2">
    <source>
        <dbReference type="ARBA" id="ARBA00022649"/>
    </source>
</evidence>
<organism evidence="4 5">
    <name type="scientific">Entotheonella factor</name>
    <dbReference type="NCBI Taxonomy" id="1429438"/>
    <lineage>
        <taxon>Bacteria</taxon>
        <taxon>Pseudomonadati</taxon>
        <taxon>Nitrospinota/Tectimicrobiota group</taxon>
        <taxon>Candidatus Tectimicrobiota</taxon>
        <taxon>Candidatus Entotheonellia</taxon>
        <taxon>Candidatus Entotheonellales</taxon>
        <taxon>Candidatus Entotheonellaceae</taxon>
        <taxon>Candidatus Entotheonella</taxon>
    </lineage>
</organism>
<evidence type="ECO:0000256" key="3">
    <source>
        <dbReference type="PIRNR" id="PIRNR029218"/>
    </source>
</evidence>
<protein>
    <recommendedName>
        <fullName evidence="3">Toxin</fullName>
    </recommendedName>
</protein>
<sequence>MASYRLSEKADADLTRLYEYGIMHYGQERADQYYDGLIERLEELAATPRLWQAVDHIRPGYRRSVYGRHSIYYRIDPDEIVIIRILGQQDPQQL</sequence>
<evidence type="ECO:0000313" key="4">
    <source>
        <dbReference type="EMBL" id="ETW98724.1"/>
    </source>
</evidence>
<dbReference type="Pfam" id="PF05016">
    <property type="entry name" value="ParE_toxin"/>
    <property type="match status" value="1"/>
</dbReference>
<comment type="caution">
    <text evidence="4">The sequence shown here is derived from an EMBL/GenBank/DDBJ whole genome shotgun (WGS) entry which is preliminary data.</text>
</comment>
<dbReference type="AlphaFoldDB" id="W4LLD6"/>
<dbReference type="EMBL" id="AZHW01000527">
    <property type="protein sequence ID" value="ETW98724.1"/>
    <property type="molecule type" value="Genomic_DNA"/>
</dbReference>
<dbReference type="PANTHER" id="PTHR33755">
    <property type="entry name" value="TOXIN PARE1-RELATED"/>
    <property type="match status" value="1"/>
</dbReference>
<dbReference type="InterPro" id="IPR051803">
    <property type="entry name" value="TA_system_RelE-like_toxin"/>
</dbReference>
<reference evidence="4 5" key="1">
    <citation type="journal article" date="2014" name="Nature">
        <title>An environmental bacterial taxon with a large and distinct metabolic repertoire.</title>
        <authorList>
            <person name="Wilson M.C."/>
            <person name="Mori T."/>
            <person name="Ruckert C."/>
            <person name="Uria A.R."/>
            <person name="Helf M.J."/>
            <person name="Takada K."/>
            <person name="Gernert C."/>
            <person name="Steffens U.A."/>
            <person name="Heycke N."/>
            <person name="Schmitt S."/>
            <person name="Rinke C."/>
            <person name="Helfrich E.J."/>
            <person name="Brachmann A.O."/>
            <person name="Gurgui C."/>
            <person name="Wakimoto T."/>
            <person name="Kracht M."/>
            <person name="Crusemann M."/>
            <person name="Hentschel U."/>
            <person name="Abe I."/>
            <person name="Matsunaga S."/>
            <person name="Kalinowski J."/>
            <person name="Takeyama H."/>
            <person name="Piel J."/>
        </authorList>
    </citation>
    <scope>NUCLEOTIDE SEQUENCE [LARGE SCALE GENOMIC DNA]</scope>
    <source>
        <strain evidence="5">TSY1</strain>
    </source>
</reference>
<proteinExistence type="inferred from homology"/>
<keyword evidence="5" id="KW-1185">Reference proteome</keyword>
<dbReference type="InterPro" id="IPR035093">
    <property type="entry name" value="RelE/ParE_toxin_dom_sf"/>
</dbReference>
<comment type="similarity">
    <text evidence="1 3">Belongs to the RelE toxin family.</text>
</comment>
<gene>
    <name evidence="4" type="ORF">ETSY1_17575</name>
</gene>
<dbReference type="Proteomes" id="UP000019141">
    <property type="component" value="Unassembled WGS sequence"/>
</dbReference>
<dbReference type="PANTHER" id="PTHR33755:SF9">
    <property type="entry name" value="TOXIN PARE1"/>
    <property type="match status" value="1"/>
</dbReference>
<keyword evidence="2" id="KW-1277">Toxin-antitoxin system</keyword>
<evidence type="ECO:0000256" key="1">
    <source>
        <dbReference type="ARBA" id="ARBA00006226"/>
    </source>
</evidence>
<dbReference type="PIRSF" id="PIRSF029218">
    <property type="entry name" value="ParE"/>
    <property type="match status" value="1"/>
</dbReference>
<dbReference type="Gene3D" id="3.30.2310.20">
    <property type="entry name" value="RelE-like"/>
    <property type="match status" value="1"/>
</dbReference>
<dbReference type="InterPro" id="IPR007712">
    <property type="entry name" value="RelE/ParE_toxin"/>
</dbReference>
<accession>W4LLD6</accession>
<name>W4LLD6_ENTF1</name>